<dbReference type="Pfam" id="PF04851">
    <property type="entry name" value="ResIII"/>
    <property type="match status" value="1"/>
</dbReference>
<dbReference type="Pfam" id="PF00271">
    <property type="entry name" value="Helicase_C"/>
    <property type="match status" value="1"/>
</dbReference>
<dbReference type="GO" id="GO:0016787">
    <property type="term" value="F:hydrolase activity"/>
    <property type="evidence" value="ECO:0007669"/>
    <property type="project" value="InterPro"/>
</dbReference>
<dbReference type="EMBL" id="PFWU01000010">
    <property type="protein sequence ID" value="PJA46134.1"/>
    <property type="molecule type" value="Genomic_DNA"/>
</dbReference>
<accession>A0A2M7XE43</accession>
<dbReference type="CDD" id="cd18785">
    <property type="entry name" value="SF2_C"/>
    <property type="match status" value="1"/>
</dbReference>
<evidence type="ECO:0000313" key="3">
    <source>
        <dbReference type="Proteomes" id="UP000229385"/>
    </source>
</evidence>
<sequence length="716" mass="82332">MNSINEDELERYLSLFRGRQDVYARRWEKGEKSGYAPAYQFDWNEFWAHKNRGGTMVNFEKKTALPLTPEVIKKHLFGGDVIGIYPLLQDNTSWFLVADFDGKSSFDDAKKLMNVCTDHELPAYMERSRSGNGAHVWLFFEEPYPAARSRSIILELIRRALDLSMFDKEVSFDRLFPNQDVQSGKGFGNLIALPLQGSSVRDGNTVFIDEHVKPYSDQWRFLESISRVTTKQLDTLFTQLTKDPLSETSTRSSKLTLVLNTGIQIKKELLDKASVNFIREELNFPNLDYWLKKRFGKSTYKTEKFFRLIEEDGEYIILPRGFLSRLVDYLRTRGVSFVIRDERPFLPAISFTSTIELRSQQDEIVELATAVDQGVIVAPPGSGKTIMGLEVIARREQPALILVHRKQIMDQWIERIQTYLGIPKAHIGRIDGVKKKFGEKVTVAMMQSLARKKDLSALRGKFGTVIIDECHHIPAQTFREIISDIDAKYCYGLTATPERKHKDEKLIYLFIGDIIAELSEQSQVRKKPTKGGASNQVSKVIIRETEIEIPFSFMTDNYQILARIISFDQGRNKLVLDDIQQCAKNRRKTLVLSERKEHLEMLNMLLKGRCETILVTGDDAARSRKSKFQQIESGHYQIILATGPLVGEGMDIPDIEAVILAFPLAFEGKLKQYIGRIRGEQKLVYDYHDCKTPFFDRQFKKRKKFYEKSGFDLNLS</sequence>
<dbReference type="InterPro" id="IPR054347">
    <property type="entry name" value="TOTE_primase"/>
</dbReference>
<dbReference type="PANTHER" id="PTHR47396">
    <property type="entry name" value="TYPE I RESTRICTION ENZYME ECOKI R PROTEIN"/>
    <property type="match status" value="1"/>
</dbReference>
<organism evidence="2 3">
    <name type="scientific">Candidatus Uhrbacteria bacterium CG_4_9_14_3_um_filter_50_9</name>
    <dbReference type="NCBI Taxonomy" id="1975035"/>
    <lineage>
        <taxon>Bacteria</taxon>
        <taxon>Candidatus Uhriibacteriota</taxon>
    </lineage>
</organism>
<dbReference type="GO" id="GO:0005524">
    <property type="term" value="F:ATP binding"/>
    <property type="evidence" value="ECO:0007669"/>
    <property type="project" value="InterPro"/>
</dbReference>
<gene>
    <name evidence="2" type="ORF">CO174_00865</name>
</gene>
<dbReference type="InterPro" id="IPR014001">
    <property type="entry name" value="Helicase_ATP-bd"/>
</dbReference>
<dbReference type="Pfam" id="PF22548">
    <property type="entry name" value="AEP-TOTE"/>
    <property type="match status" value="1"/>
</dbReference>
<dbReference type="PANTHER" id="PTHR47396:SF1">
    <property type="entry name" value="ATP-DEPENDENT HELICASE IRC3-RELATED"/>
    <property type="match status" value="1"/>
</dbReference>
<keyword evidence="2" id="KW-0540">Nuclease</keyword>
<dbReference type="Proteomes" id="UP000229385">
    <property type="component" value="Unassembled WGS sequence"/>
</dbReference>
<keyword evidence="2" id="KW-0255">Endonuclease</keyword>
<dbReference type="SMART" id="SM00487">
    <property type="entry name" value="DEXDc"/>
    <property type="match status" value="1"/>
</dbReference>
<dbReference type="GO" id="GO:0003677">
    <property type="term" value="F:DNA binding"/>
    <property type="evidence" value="ECO:0007669"/>
    <property type="project" value="InterPro"/>
</dbReference>
<feature type="domain" description="Helicase ATP-binding" evidence="1">
    <location>
        <begin position="365"/>
        <end position="515"/>
    </location>
</feature>
<evidence type="ECO:0000313" key="2">
    <source>
        <dbReference type="EMBL" id="PJA46134.1"/>
    </source>
</evidence>
<evidence type="ECO:0000259" key="1">
    <source>
        <dbReference type="PROSITE" id="PS51192"/>
    </source>
</evidence>
<proteinExistence type="predicted"/>
<dbReference type="InterPro" id="IPR050742">
    <property type="entry name" value="Helicase_Restrict-Modif_Enz"/>
</dbReference>
<name>A0A2M7XE43_9BACT</name>
<protein>
    <submittedName>
        <fullName evidence="2">Restriction endonuclease subunit R</fullName>
    </submittedName>
</protein>
<comment type="caution">
    <text evidence="2">The sequence shown here is derived from an EMBL/GenBank/DDBJ whole genome shotgun (WGS) entry which is preliminary data.</text>
</comment>
<dbReference type="InterPro" id="IPR027417">
    <property type="entry name" value="P-loop_NTPase"/>
</dbReference>
<dbReference type="PROSITE" id="PS51192">
    <property type="entry name" value="HELICASE_ATP_BIND_1"/>
    <property type="match status" value="1"/>
</dbReference>
<reference evidence="3" key="1">
    <citation type="submission" date="2017-09" db="EMBL/GenBank/DDBJ databases">
        <title>Depth-based differentiation of microbial function through sediment-hosted aquifers and enrichment of novel symbionts in the deep terrestrial subsurface.</title>
        <authorList>
            <person name="Probst A.J."/>
            <person name="Ladd B."/>
            <person name="Jarett J.K."/>
            <person name="Geller-Mcgrath D.E."/>
            <person name="Sieber C.M.K."/>
            <person name="Emerson J.B."/>
            <person name="Anantharaman K."/>
            <person name="Thomas B.C."/>
            <person name="Malmstrom R."/>
            <person name="Stieglmeier M."/>
            <person name="Klingl A."/>
            <person name="Woyke T."/>
            <person name="Ryan C.M."/>
            <person name="Banfield J.F."/>
        </authorList>
    </citation>
    <scope>NUCLEOTIDE SEQUENCE [LARGE SCALE GENOMIC DNA]</scope>
</reference>
<dbReference type="CDD" id="cd17926">
    <property type="entry name" value="DEXHc_RE"/>
    <property type="match status" value="1"/>
</dbReference>
<dbReference type="InterPro" id="IPR006935">
    <property type="entry name" value="Helicase/UvrB_N"/>
</dbReference>
<dbReference type="GO" id="GO:0005829">
    <property type="term" value="C:cytosol"/>
    <property type="evidence" value="ECO:0007669"/>
    <property type="project" value="TreeGrafter"/>
</dbReference>
<dbReference type="InterPro" id="IPR001650">
    <property type="entry name" value="Helicase_C-like"/>
</dbReference>
<dbReference type="SUPFAM" id="SSF52540">
    <property type="entry name" value="P-loop containing nucleoside triphosphate hydrolases"/>
    <property type="match status" value="2"/>
</dbReference>
<keyword evidence="2" id="KW-0378">Hydrolase</keyword>
<dbReference type="AlphaFoldDB" id="A0A2M7XE43"/>
<dbReference type="Gene3D" id="3.40.50.300">
    <property type="entry name" value="P-loop containing nucleotide triphosphate hydrolases"/>
    <property type="match status" value="2"/>
</dbReference>
<dbReference type="GO" id="GO:0004519">
    <property type="term" value="F:endonuclease activity"/>
    <property type="evidence" value="ECO:0007669"/>
    <property type="project" value="UniProtKB-KW"/>
</dbReference>